<gene>
    <name evidence="4" type="ORF">CKO31_09935</name>
</gene>
<feature type="transmembrane region" description="Helical" evidence="2">
    <location>
        <begin position="21"/>
        <end position="43"/>
    </location>
</feature>
<dbReference type="InterPro" id="IPR036680">
    <property type="entry name" value="SPOR-like_sf"/>
</dbReference>
<proteinExistence type="predicted"/>
<dbReference type="Proteomes" id="UP000748752">
    <property type="component" value="Unassembled WGS sequence"/>
</dbReference>
<feature type="region of interest" description="Disordered" evidence="1">
    <location>
        <begin position="51"/>
        <end position="72"/>
    </location>
</feature>
<reference evidence="4 5" key="1">
    <citation type="journal article" date="2020" name="Microorganisms">
        <title>Osmotic Adaptation and Compatible Solute Biosynthesis of Phototrophic Bacteria as Revealed from Genome Analyses.</title>
        <authorList>
            <person name="Imhoff J.F."/>
            <person name="Rahn T."/>
            <person name="Kunzel S."/>
            <person name="Keller A."/>
            <person name="Neulinger S.C."/>
        </authorList>
    </citation>
    <scope>NUCLEOTIDE SEQUENCE [LARGE SCALE GENOMIC DNA]</scope>
    <source>
        <strain evidence="4 5">DSM 6210</strain>
    </source>
</reference>
<evidence type="ECO:0000256" key="1">
    <source>
        <dbReference type="SAM" id="MobiDB-lite"/>
    </source>
</evidence>
<dbReference type="PANTHER" id="PTHR38687">
    <property type="entry name" value="CELL DIVISION PROTEIN DEDD-RELATED"/>
    <property type="match status" value="1"/>
</dbReference>
<feature type="domain" description="SPOR" evidence="3">
    <location>
        <begin position="122"/>
        <end position="200"/>
    </location>
</feature>
<dbReference type="EMBL" id="NRRV01000020">
    <property type="protein sequence ID" value="MBK1631053.1"/>
    <property type="molecule type" value="Genomic_DNA"/>
</dbReference>
<evidence type="ECO:0000313" key="4">
    <source>
        <dbReference type="EMBL" id="MBK1631053.1"/>
    </source>
</evidence>
<sequence>MTRDYRKGSPPPRRRKEPRGTCAFWFLAGGLVGAFGVGAAWLYHEPTGTGEPATAAVPQDEQPAEPKPKPKFDFYEMLPREEVVVPAEREPEPVPLPSQQSPTAPEQTAKAETRPAPEPAPSTTGNSYLLQVGSFRRSGDAEKLKAQLALLGIQTSVQTVTIDSGQTYHRVRTGAYAKSEANSVRAKLQQNGHKPMMMRAQ</sequence>
<dbReference type="Gene3D" id="3.30.70.1070">
    <property type="entry name" value="Sporulation related repeat"/>
    <property type="match status" value="1"/>
</dbReference>
<evidence type="ECO:0000259" key="3">
    <source>
        <dbReference type="PROSITE" id="PS51724"/>
    </source>
</evidence>
<dbReference type="PANTHER" id="PTHR38687:SF1">
    <property type="entry name" value="CELL DIVISION PROTEIN DEDD"/>
    <property type="match status" value="1"/>
</dbReference>
<keyword evidence="2" id="KW-1133">Transmembrane helix</keyword>
<evidence type="ECO:0000256" key="2">
    <source>
        <dbReference type="SAM" id="Phobius"/>
    </source>
</evidence>
<dbReference type="PROSITE" id="PS51724">
    <property type="entry name" value="SPOR"/>
    <property type="match status" value="1"/>
</dbReference>
<keyword evidence="5" id="KW-1185">Reference proteome</keyword>
<dbReference type="InterPro" id="IPR052521">
    <property type="entry name" value="Cell_div_SPOR-domain"/>
</dbReference>
<organism evidence="4 5">
    <name type="scientific">Thiohalocapsa halophila</name>
    <dbReference type="NCBI Taxonomy" id="69359"/>
    <lineage>
        <taxon>Bacteria</taxon>
        <taxon>Pseudomonadati</taxon>
        <taxon>Pseudomonadota</taxon>
        <taxon>Gammaproteobacteria</taxon>
        <taxon>Chromatiales</taxon>
        <taxon>Chromatiaceae</taxon>
        <taxon>Thiohalocapsa</taxon>
    </lineage>
</organism>
<dbReference type="RefSeq" id="WP_200236631.1">
    <property type="nucleotide sequence ID" value="NZ_NRRV01000020.1"/>
</dbReference>
<feature type="compositionally biased region" description="Polar residues" evidence="1">
    <location>
        <begin position="97"/>
        <end position="106"/>
    </location>
</feature>
<feature type="region of interest" description="Disordered" evidence="1">
    <location>
        <begin position="88"/>
        <end position="127"/>
    </location>
</feature>
<dbReference type="InterPro" id="IPR007730">
    <property type="entry name" value="SPOR-like_dom"/>
</dbReference>
<keyword evidence="2" id="KW-0812">Transmembrane</keyword>
<dbReference type="Pfam" id="PF05036">
    <property type="entry name" value="SPOR"/>
    <property type="match status" value="1"/>
</dbReference>
<protein>
    <recommendedName>
        <fullName evidence="3">SPOR domain-containing protein</fullName>
    </recommendedName>
</protein>
<keyword evidence="2" id="KW-0472">Membrane</keyword>
<evidence type="ECO:0000313" key="5">
    <source>
        <dbReference type="Proteomes" id="UP000748752"/>
    </source>
</evidence>
<dbReference type="SUPFAM" id="SSF110997">
    <property type="entry name" value="Sporulation related repeat"/>
    <property type="match status" value="1"/>
</dbReference>
<name>A0ABS1CGN0_9GAMM</name>
<comment type="caution">
    <text evidence="4">The sequence shown here is derived from an EMBL/GenBank/DDBJ whole genome shotgun (WGS) entry which is preliminary data.</text>
</comment>
<accession>A0ABS1CGN0</accession>